<evidence type="ECO:0000313" key="3">
    <source>
        <dbReference type="Proteomes" id="UP001330812"/>
    </source>
</evidence>
<keyword evidence="1" id="KW-1133">Transmembrane helix</keyword>
<evidence type="ECO:0000256" key="1">
    <source>
        <dbReference type="SAM" id="Phobius"/>
    </source>
</evidence>
<accession>A0ABZ1IDU6</accession>
<keyword evidence="1" id="KW-0812">Transmembrane</keyword>
<sequence length="174" mass="18014">MTGQDEGPTPHAAGRRGRRRAAGIYGAIVTAAILTAAGSQLSTAALTVAVVVTLLVYWVAEEYAELLGEHLADGKLPGRRRIRAELAATWPMVSASFGPLAVTLLARLAGASITAAANVGLVGAVVLLVWHAWSAGRDARLAGWPLLALTSVGALLGIVMIVLKNFVLVHLHAT</sequence>
<feature type="transmembrane region" description="Helical" evidence="1">
    <location>
        <begin position="44"/>
        <end position="61"/>
    </location>
</feature>
<dbReference type="Proteomes" id="UP001330812">
    <property type="component" value="Chromosome"/>
</dbReference>
<dbReference type="EMBL" id="CP142149">
    <property type="protein sequence ID" value="WSE32256.1"/>
    <property type="molecule type" value="Genomic_DNA"/>
</dbReference>
<protein>
    <submittedName>
        <fullName evidence="2">Uncharacterized protein</fullName>
    </submittedName>
</protein>
<name>A0ABZ1IDU6_9PSEU</name>
<keyword evidence="1" id="KW-0472">Membrane</keyword>
<gene>
    <name evidence="2" type="ORF">VSH64_09055</name>
</gene>
<feature type="transmembrane region" description="Helical" evidence="1">
    <location>
        <begin position="108"/>
        <end position="130"/>
    </location>
</feature>
<organism evidence="2 3">
    <name type="scientific">Amycolatopsis rhabdoformis</name>
    <dbReference type="NCBI Taxonomy" id="1448059"/>
    <lineage>
        <taxon>Bacteria</taxon>
        <taxon>Bacillati</taxon>
        <taxon>Actinomycetota</taxon>
        <taxon>Actinomycetes</taxon>
        <taxon>Pseudonocardiales</taxon>
        <taxon>Pseudonocardiaceae</taxon>
        <taxon>Amycolatopsis</taxon>
    </lineage>
</organism>
<reference evidence="2 3" key="1">
    <citation type="journal article" date="2015" name="Int. J. Syst. Evol. Microbiol.">
        <title>Amycolatopsis rhabdoformis sp. nov., an actinomycete isolated from a tropical forest soil.</title>
        <authorList>
            <person name="Souza W.R."/>
            <person name="Silva R.E."/>
            <person name="Goodfellow M."/>
            <person name="Busarakam K."/>
            <person name="Figueiro F.S."/>
            <person name="Ferreira D."/>
            <person name="Rodrigues-Filho E."/>
            <person name="Moraes L.A.B."/>
            <person name="Zucchi T.D."/>
        </authorList>
    </citation>
    <scope>NUCLEOTIDE SEQUENCE [LARGE SCALE GENOMIC DNA]</scope>
    <source>
        <strain evidence="2 3">NCIMB 14900</strain>
    </source>
</reference>
<evidence type="ECO:0000313" key="2">
    <source>
        <dbReference type="EMBL" id="WSE32256.1"/>
    </source>
</evidence>
<proteinExistence type="predicted"/>
<feature type="transmembrane region" description="Helical" evidence="1">
    <location>
        <begin position="142"/>
        <end position="163"/>
    </location>
</feature>
<feature type="transmembrane region" description="Helical" evidence="1">
    <location>
        <begin position="82"/>
        <end position="102"/>
    </location>
</feature>
<dbReference type="RefSeq" id="WP_326835064.1">
    <property type="nucleotide sequence ID" value="NZ_CP142149.1"/>
</dbReference>
<keyword evidence="3" id="KW-1185">Reference proteome</keyword>
<feature type="transmembrane region" description="Helical" evidence="1">
    <location>
        <begin position="21"/>
        <end position="38"/>
    </location>
</feature>